<dbReference type="GO" id="GO:0005829">
    <property type="term" value="C:cytosol"/>
    <property type="evidence" value="ECO:0007669"/>
    <property type="project" value="TreeGrafter"/>
</dbReference>
<keyword evidence="2" id="KW-0067">ATP-binding</keyword>
<dbReference type="InterPro" id="IPR002586">
    <property type="entry name" value="CobQ/CobB/MinD/ParA_Nub-bd_dom"/>
</dbReference>
<organism evidence="4">
    <name type="scientific">hydrothermal vent metagenome</name>
    <dbReference type="NCBI Taxonomy" id="652676"/>
    <lineage>
        <taxon>unclassified sequences</taxon>
        <taxon>metagenomes</taxon>
        <taxon>ecological metagenomes</taxon>
    </lineage>
</organism>
<dbReference type="InterPro" id="IPR027417">
    <property type="entry name" value="P-loop_NTPase"/>
</dbReference>
<dbReference type="Gene3D" id="3.40.50.300">
    <property type="entry name" value="P-loop containing nucleotide triphosphate hydrolases"/>
    <property type="match status" value="2"/>
</dbReference>
<dbReference type="GO" id="GO:0016887">
    <property type="term" value="F:ATP hydrolysis activity"/>
    <property type="evidence" value="ECO:0007669"/>
    <property type="project" value="TreeGrafter"/>
</dbReference>
<dbReference type="InterPro" id="IPR050625">
    <property type="entry name" value="ParA/MinD_ATPase"/>
</dbReference>
<gene>
    <name evidence="4" type="ORF">MNBD_NITROSPINAE05-767</name>
</gene>
<protein>
    <recommendedName>
        <fullName evidence="3">CobQ/CobB/MinD/ParA nucleotide binding domain-containing protein</fullName>
    </recommendedName>
</protein>
<dbReference type="AlphaFoldDB" id="A0A3B1DG22"/>
<dbReference type="GO" id="GO:0005524">
    <property type="term" value="F:ATP binding"/>
    <property type="evidence" value="ECO:0007669"/>
    <property type="project" value="UniProtKB-KW"/>
</dbReference>
<proteinExistence type="predicted"/>
<evidence type="ECO:0000256" key="1">
    <source>
        <dbReference type="ARBA" id="ARBA00022741"/>
    </source>
</evidence>
<dbReference type="EMBL" id="UOGG01000036">
    <property type="protein sequence ID" value="VAX27607.1"/>
    <property type="molecule type" value="Genomic_DNA"/>
</dbReference>
<accession>A0A3B1DG22</accession>
<name>A0A3B1DG22_9ZZZZ</name>
<dbReference type="SUPFAM" id="SSF52540">
    <property type="entry name" value="P-loop containing nucleoside triphosphate hydrolases"/>
    <property type="match status" value="1"/>
</dbReference>
<dbReference type="Pfam" id="PF01656">
    <property type="entry name" value="CbiA"/>
    <property type="match status" value="1"/>
</dbReference>
<feature type="domain" description="CobQ/CobB/MinD/ParA nucleotide binding" evidence="3">
    <location>
        <begin position="4"/>
        <end position="366"/>
    </location>
</feature>
<evidence type="ECO:0000259" key="3">
    <source>
        <dbReference type="Pfam" id="PF01656"/>
    </source>
</evidence>
<keyword evidence="1" id="KW-0547">Nucleotide-binding</keyword>
<evidence type="ECO:0000256" key="2">
    <source>
        <dbReference type="ARBA" id="ARBA00022840"/>
    </source>
</evidence>
<dbReference type="GO" id="GO:0051782">
    <property type="term" value="P:negative regulation of cell division"/>
    <property type="evidence" value="ECO:0007669"/>
    <property type="project" value="TreeGrafter"/>
</dbReference>
<dbReference type="GO" id="GO:0009898">
    <property type="term" value="C:cytoplasmic side of plasma membrane"/>
    <property type="evidence" value="ECO:0007669"/>
    <property type="project" value="TreeGrafter"/>
</dbReference>
<sequence>MSIISIIGPKGGIGKTTLSINVTAALAGQSNPKGEKTQICLIDLDLRLPTISSILDSHPRKTFYDLFETLANKTQQADTLQLLYRVVSVFKSYLRGDLSAGNPQLVKSLALYKNINTDLFHFSDFKFGNAVYELFLQRSKVERPADLKAMATLVENIDDMEIRAKMGEMRDNSRPLVADYVNYIEEYGFSIIGGEVPIMGKKNHRKRINEPAYLNLFLEFLDEVSERFDHVILDTPAGGVSHVSSLMNIMDHVLLVFDMSNRIAVNGSLDALHSFIDYYEDFLDEFKCDRLTGLDKAYVNRLVSAHGHSAVEATLRGKKIGLLFNRCQSAEEIADCLKRMREYLDTLDKYEEYKNRIRIVGMMPQHKIIHITNNQRTLFYDKDRQLKKRMDLIADSIHSDNPPPPSLACSDEEILNYLEKGVQSGFAKRFGRLAASFT</sequence>
<evidence type="ECO:0000313" key="4">
    <source>
        <dbReference type="EMBL" id="VAX27607.1"/>
    </source>
</evidence>
<reference evidence="4" key="1">
    <citation type="submission" date="2018-06" db="EMBL/GenBank/DDBJ databases">
        <authorList>
            <person name="Zhirakovskaya E."/>
        </authorList>
    </citation>
    <scope>NUCLEOTIDE SEQUENCE</scope>
</reference>
<dbReference type="PANTHER" id="PTHR43384">
    <property type="entry name" value="SEPTUM SITE-DETERMINING PROTEIN MIND HOMOLOG, CHLOROPLASTIC-RELATED"/>
    <property type="match status" value="1"/>
</dbReference>
<dbReference type="PANTHER" id="PTHR43384:SF6">
    <property type="entry name" value="SEPTUM SITE-DETERMINING PROTEIN MIND HOMOLOG, CHLOROPLASTIC"/>
    <property type="match status" value="1"/>
</dbReference>